<reference evidence="4" key="1">
    <citation type="submission" date="2022-12" db="EMBL/GenBank/DDBJ databases">
        <title>Draft genome assemblies for two species of Escallonia (Escalloniales).</title>
        <authorList>
            <person name="Chanderbali A."/>
            <person name="Dervinis C."/>
            <person name="Anghel I."/>
            <person name="Soltis D."/>
            <person name="Soltis P."/>
            <person name="Zapata F."/>
        </authorList>
    </citation>
    <scope>NUCLEOTIDE SEQUENCE</scope>
    <source>
        <strain evidence="4">UCBG92.1500</strain>
        <tissue evidence="4">Leaf</tissue>
    </source>
</reference>
<evidence type="ECO:0000313" key="4">
    <source>
        <dbReference type="EMBL" id="KAK2989107.1"/>
    </source>
</evidence>
<evidence type="ECO:0000313" key="5">
    <source>
        <dbReference type="Proteomes" id="UP001187471"/>
    </source>
</evidence>
<keyword evidence="2" id="KW-0964">Secreted</keyword>
<evidence type="ECO:0000256" key="3">
    <source>
        <dbReference type="ARBA" id="ARBA00022729"/>
    </source>
</evidence>
<dbReference type="InterPro" id="IPR039271">
    <property type="entry name" value="Kiwellin-like"/>
</dbReference>
<dbReference type="Pfam" id="PF24300">
    <property type="entry name" value="KWL1"/>
    <property type="match status" value="1"/>
</dbReference>
<gene>
    <name evidence="4" type="ORF">RJ640_018896</name>
</gene>
<proteinExistence type="predicted"/>
<organism evidence="4 5">
    <name type="scientific">Escallonia rubra</name>
    <dbReference type="NCBI Taxonomy" id="112253"/>
    <lineage>
        <taxon>Eukaryota</taxon>
        <taxon>Viridiplantae</taxon>
        <taxon>Streptophyta</taxon>
        <taxon>Embryophyta</taxon>
        <taxon>Tracheophyta</taxon>
        <taxon>Spermatophyta</taxon>
        <taxon>Magnoliopsida</taxon>
        <taxon>eudicotyledons</taxon>
        <taxon>Gunneridae</taxon>
        <taxon>Pentapetalae</taxon>
        <taxon>asterids</taxon>
        <taxon>campanulids</taxon>
        <taxon>Escalloniales</taxon>
        <taxon>Escalloniaceae</taxon>
        <taxon>Escallonia</taxon>
    </lineage>
</organism>
<sequence length="63" mass="7194">MDHNNASIKYRKQEEGLHVHVDHAYQPLCMNNIINASKAVWTALGVSEDSPDWGWLEITWSDA</sequence>
<comment type="caution">
    <text evidence="4">The sequence shown here is derived from an EMBL/GenBank/DDBJ whole genome shotgun (WGS) entry which is preliminary data.</text>
</comment>
<name>A0AA88RHG7_9ASTE</name>
<protein>
    <submittedName>
        <fullName evidence="4">Uncharacterized protein</fullName>
    </submittedName>
</protein>
<dbReference type="AlphaFoldDB" id="A0AA88RHG7"/>
<evidence type="ECO:0000256" key="1">
    <source>
        <dbReference type="ARBA" id="ARBA00004613"/>
    </source>
</evidence>
<accession>A0AA88RHG7</accession>
<evidence type="ECO:0000256" key="2">
    <source>
        <dbReference type="ARBA" id="ARBA00022525"/>
    </source>
</evidence>
<keyword evidence="5" id="KW-1185">Reference proteome</keyword>
<dbReference type="GO" id="GO:0005576">
    <property type="term" value="C:extracellular region"/>
    <property type="evidence" value="ECO:0007669"/>
    <property type="project" value="UniProtKB-SubCell"/>
</dbReference>
<comment type="subcellular location">
    <subcellularLocation>
        <location evidence="1">Secreted</location>
    </subcellularLocation>
</comment>
<dbReference type="EMBL" id="JAVXUO010000787">
    <property type="protein sequence ID" value="KAK2989107.1"/>
    <property type="molecule type" value="Genomic_DNA"/>
</dbReference>
<dbReference type="Proteomes" id="UP001187471">
    <property type="component" value="Unassembled WGS sequence"/>
</dbReference>
<keyword evidence="3" id="KW-0732">Signal</keyword>
<dbReference type="PANTHER" id="PTHR33191">
    <property type="entry name" value="RIPENING-RELATED PROTEIN 2-RELATED"/>
    <property type="match status" value="1"/>
</dbReference>
<dbReference type="PANTHER" id="PTHR33191:SF58">
    <property type="entry name" value="RIPENING-RELATED PROTEIN 1"/>
    <property type="match status" value="1"/>
</dbReference>